<keyword evidence="3" id="KW-1185">Reference proteome</keyword>
<dbReference type="EMBL" id="JAAKZY010000146">
    <property type="protein sequence ID" value="NGO12566.1"/>
    <property type="molecule type" value="Genomic_DNA"/>
</dbReference>
<feature type="region of interest" description="Disordered" evidence="1">
    <location>
        <begin position="1"/>
        <end position="28"/>
    </location>
</feature>
<comment type="caution">
    <text evidence="2">The sequence shown here is derived from an EMBL/GenBank/DDBJ whole genome shotgun (WGS) entry which is preliminary data.</text>
</comment>
<organism evidence="2 3">
    <name type="scientific">Streptomyces scabichelini</name>
    <dbReference type="NCBI Taxonomy" id="2711217"/>
    <lineage>
        <taxon>Bacteria</taxon>
        <taxon>Bacillati</taxon>
        <taxon>Actinomycetota</taxon>
        <taxon>Actinomycetes</taxon>
        <taxon>Kitasatosporales</taxon>
        <taxon>Streptomycetaceae</taxon>
        <taxon>Streptomyces</taxon>
    </lineage>
</organism>
<sequence>MAATGVRPGRPSDDWTQKGRGLMDYHPDMPYAESSARLDRERQASFLRIGSRLHRPR</sequence>
<dbReference type="Proteomes" id="UP000472335">
    <property type="component" value="Unassembled WGS sequence"/>
</dbReference>
<dbReference type="RefSeq" id="WP_165265124.1">
    <property type="nucleotide sequence ID" value="NZ_JAAKZY010000146.1"/>
</dbReference>
<proteinExistence type="predicted"/>
<evidence type="ECO:0000256" key="1">
    <source>
        <dbReference type="SAM" id="MobiDB-lite"/>
    </source>
</evidence>
<dbReference type="AlphaFoldDB" id="A0A6G4VEQ4"/>
<evidence type="ECO:0000313" key="3">
    <source>
        <dbReference type="Proteomes" id="UP000472335"/>
    </source>
</evidence>
<name>A0A6G4VEQ4_9ACTN</name>
<protein>
    <submittedName>
        <fullName evidence="2">Uncharacterized protein</fullName>
    </submittedName>
</protein>
<accession>A0A6G4VEQ4</accession>
<feature type="compositionally biased region" description="Basic and acidic residues" evidence="1">
    <location>
        <begin position="10"/>
        <end position="27"/>
    </location>
</feature>
<evidence type="ECO:0000313" key="2">
    <source>
        <dbReference type="EMBL" id="NGO12566.1"/>
    </source>
</evidence>
<reference evidence="2 3" key="1">
    <citation type="submission" date="2020-02" db="EMBL/GenBank/DDBJ databases">
        <title>Whole-genome analyses of novel actinobacteria.</title>
        <authorList>
            <person name="Sahin N."/>
            <person name="Gencbay T."/>
        </authorList>
    </citation>
    <scope>NUCLEOTIDE SEQUENCE [LARGE SCALE GENOMIC DNA]</scope>
    <source>
        <strain evidence="2 3">HC44</strain>
    </source>
</reference>
<gene>
    <name evidence="2" type="ORF">G5C60_34395</name>
</gene>